<comment type="similarity">
    <text evidence="2">Belongs to the TonB-dependent receptor family. Hemoglobin/haptoglobin binding protein subfamily.</text>
</comment>
<dbReference type="GO" id="GO:0044718">
    <property type="term" value="P:siderophore transmembrane transport"/>
    <property type="evidence" value="ECO:0007669"/>
    <property type="project" value="TreeGrafter"/>
</dbReference>
<evidence type="ECO:0000256" key="1">
    <source>
        <dbReference type="ARBA" id="ARBA00004571"/>
    </source>
</evidence>
<keyword evidence="8 11" id="KW-0472">Membrane</keyword>
<proteinExistence type="inferred from homology"/>
<dbReference type="Proteomes" id="UP000232638">
    <property type="component" value="Chromosome"/>
</dbReference>
<sequence>MSTHLTNHRSPWPLALAALPAALGLAPPAPGEEATKLATVEVSAAAPQGAAVTLPSPTTTTYEVDPEGIRLWGGDGATNPYRAVSGMPSVNAQTPDAYGLTNLPGGVKGMRVRGELSTHGGTGTVEGLALSGIGPGPGYQWLFDAENYASVSLAQGPIAPDRLSFYTTTGALNTELLWPQATPGLQLSQTLGSFSLDRTFARLDSGRLPDGTAIFVSGSRTSASKWRGPGDSPGERTNLEAALSRPLGERGNFKVYAAYNDMQQDNYRALTYAQARDLGKYRFFDYSDTSSAKPAEAVNYYGYNRQDFRDWTILSELSWRLGEVSQVVFKPFYVREEGYYLDGQATGKVRQWLIDHDWYGMTLEFVTRLAETDLKIGYWWESLDPPGPPTAWKMYTPNAAGTLGGPVTWSILSKVADRRQYNSAYAMADRRFGALQVQGGLRYVQDTQPGIDFYDTTGIGNVSYDQALAQSKGVIPGRSVTPLTLREALPFLALGYEINPRVSLKASLGRNYGAPGFDVWPVYQTSYPVFKAMGITANQLWQAMKPETSNALDLGLRINLERGWIAPTLYVARYFNKSVAYDADGTGPLVAYSQNVGQTRAWGAQLAGNWSPMAGLDIFGSLSWDHNEFVDDLPLLRGGVLAVAGTQVPDVPRWSGNLGATWTRNGFSVSPVVRYLSSRYGDTAHTQQVGGYTTMDLALSYQHRLPRGRLTASLSFNNLFDAEYIGFINASYYQLLSDANTIYYPGAPRSIVAQLTLTF</sequence>
<keyword evidence="3 11" id="KW-0813">Transport</keyword>
<dbReference type="GO" id="GO:0009279">
    <property type="term" value="C:cell outer membrane"/>
    <property type="evidence" value="ECO:0007669"/>
    <property type="project" value="UniProtKB-SubCell"/>
</dbReference>
<comment type="subcellular location">
    <subcellularLocation>
        <location evidence="1 11">Cell outer membrane</location>
        <topology evidence="1 11">Multi-pass membrane protein</topology>
    </subcellularLocation>
</comment>
<dbReference type="InterPro" id="IPR000531">
    <property type="entry name" value="Beta-barrel_TonB"/>
</dbReference>
<dbReference type="InterPro" id="IPR036942">
    <property type="entry name" value="Beta-barrel_TonB_sf"/>
</dbReference>
<evidence type="ECO:0000259" key="12">
    <source>
        <dbReference type="Pfam" id="PF00593"/>
    </source>
</evidence>
<dbReference type="RefSeq" id="WP_100919529.1">
    <property type="nucleotide sequence ID" value="NZ_CP020370.1"/>
</dbReference>
<feature type="domain" description="TonB-dependent receptor-like beta-barrel" evidence="12">
    <location>
        <begin position="258"/>
        <end position="719"/>
    </location>
</feature>
<keyword evidence="9" id="KW-0675">Receptor</keyword>
<dbReference type="PANTHER" id="PTHR30069">
    <property type="entry name" value="TONB-DEPENDENT OUTER MEMBRANE RECEPTOR"/>
    <property type="match status" value="1"/>
</dbReference>
<evidence type="ECO:0000256" key="5">
    <source>
        <dbReference type="ARBA" id="ARBA00022692"/>
    </source>
</evidence>
<dbReference type="InterPro" id="IPR039426">
    <property type="entry name" value="TonB-dep_rcpt-like"/>
</dbReference>
<evidence type="ECO:0000256" key="9">
    <source>
        <dbReference type="ARBA" id="ARBA00023170"/>
    </source>
</evidence>
<keyword evidence="7" id="KW-0798">TonB box</keyword>
<dbReference type="Gene3D" id="2.40.170.20">
    <property type="entry name" value="TonB-dependent receptor, beta-barrel domain"/>
    <property type="match status" value="1"/>
</dbReference>
<name>A0A2K8U881_9GAMM</name>
<keyword evidence="5 11" id="KW-0812">Transmembrane</keyword>
<keyword evidence="14" id="KW-1185">Reference proteome</keyword>
<evidence type="ECO:0000256" key="7">
    <source>
        <dbReference type="ARBA" id="ARBA00023077"/>
    </source>
</evidence>
<accession>A0A2K8U881</accession>
<organism evidence="13 14">
    <name type="scientific">Candidatus Thiodictyon syntrophicum</name>
    <dbReference type="NCBI Taxonomy" id="1166950"/>
    <lineage>
        <taxon>Bacteria</taxon>
        <taxon>Pseudomonadati</taxon>
        <taxon>Pseudomonadota</taxon>
        <taxon>Gammaproteobacteria</taxon>
        <taxon>Chromatiales</taxon>
        <taxon>Chromatiaceae</taxon>
        <taxon>Thiodictyon</taxon>
    </lineage>
</organism>
<evidence type="ECO:0000256" key="6">
    <source>
        <dbReference type="ARBA" id="ARBA00022729"/>
    </source>
</evidence>
<dbReference type="GO" id="GO:0015344">
    <property type="term" value="F:siderophore uptake transmembrane transporter activity"/>
    <property type="evidence" value="ECO:0007669"/>
    <property type="project" value="TreeGrafter"/>
</dbReference>
<evidence type="ECO:0000313" key="14">
    <source>
        <dbReference type="Proteomes" id="UP000232638"/>
    </source>
</evidence>
<evidence type="ECO:0000256" key="11">
    <source>
        <dbReference type="PROSITE-ProRule" id="PRU01360"/>
    </source>
</evidence>
<dbReference type="KEGG" id="tsy:THSYN_12910"/>
<dbReference type="PANTHER" id="PTHR30069:SF29">
    <property type="entry name" value="HEMOGLOBIN AND HEMOGLOBIN-HAPTOGLOBIN-BINDING PROTEIN 1-RELATED"/>
    <property type="match status" value="1"/>
</dbReference>
<dbReference type="Pfam" id="PF00593">
    <property type="entry name" value="TonB_dep_Rec_b-barrel"/>
    <property type="match status" value="1"/>
</dbReference>
<dbReference type="PROSITE" id="PS52016">
    <property type="entry name" value="TONB_DEPENDENT_REC_3"/>
    <property type="match status" value="1"/>
</dbReference>
<keyword evidence="10 11" id="KW-0998">Cell outer membrane</keyword>
<keyword evidence="6" id="KW-0732">Signal</keyword>
<evidence type="ECO:0000256" key="2">
    <source>
        <dbReference type="ARBA" id="ARBA00008143"/>
    </source>
</evidence>
<dbReference type="EMBL" id="CP020370">
    <property type="protein sequence ID" value="AUB81773.1"/>
    <property type="molecule type" value="Genomic_DNA"/>
</dbReference>
<evidence type="ECO:0000256" key="4">
    <source>
        <dbReference type="ARBA" id="ARBA00022452"/>
    </source>
</evidence>
<evidence type="ECO:0000256" key="8">
    <source>
        <dbReference type="ARBA" id="ARBA00023136"/>
    </source>
</evidence>
<protein>
    <recommendedName>
        <fullName evidence="12">TonB-dependent receptor-like beta-barrel domain-containing protein</fullName>
    </recommendedName>
</protein>
<evidence type="ECO:0000256" key="3">
    <source>
        <dbReference type="ARBA" id="ARBA00022448"/>
    </source>
</evidence>
<dbReference type="SUPFAM" id="SSF56935">
    <property type="entry name" value="Porins"/>
    <property type="match status" value="1"/>
</dbReference>
<evidence type="ECO:0000313" key="13">
    <source>
        <dbReference type="EMBL" id="AUB81773.1"/>
    </source>
</evidence>
<keyword evidence="4 11" id="KW-1134">Transmembrane beta strand</keyword>
<dbReference type="AlphaFoldDB" id="A0A2K8U881"/>
<gene>
    <name evidence="13" type="ORF">THSYN_12910</name>
</gene>
<reference evidence="13 14" key="1">
    <citation type="submission" date="2017-03" db="EMBL/GenBank/DDBJ databases">
        <title>Complete genome sequence of Candidatus 'Thiodictyon syntrophicum' sp. nov. strain Cad16T, a photolithoautotroph purple sulfur bacterium isolated from an alpine meromictic lake.</title>
        <authorList>
            <person name="Luedin S.M."/>
            <person name="Pothier J.F."/>
            <person name="Danza F."/>
            <person name="Storelli N."/>
            <person name="Wittwer M."/>
            <person name="Tonolla M."/>
        </authorList>
    </citation>
    <scope>NUCLEOTIDE SEQUENCE [LARGE SCALE GENOMIC DNA]</scope>
    <source>
        <strain evidence="13 14">Cad16T</strain>
    </source>
</reference>
<dbReference type="OrthoDB" id="9760620at2"/>
<evidence type="ECO:0000256" key="10">
    <source>
        <dbReference type="ARBA" id="ARBA00023237"/>
    </source>
</evidence>